<evidence type="ECO:0000259" key="1">
    <source>
        <dbReference type="Pfam" id="PF05685"/>
    </source>
</evidence>
<dbReference type="CDD" id="cd06260">
    <property type="entry name" value="DUF820-like"/>
    <property type="match status" value="1"/>
</dbReference>
<gene>
    <name evidence="2" type="ORF">A1507_18975</name>
</gene>
<proteinExistence type="predicted"/>
<dbReference type="OrthoDB" id="26750at2"/>
<dbReference type="PANTHER" id="PTHR36558:SF1">
    <property type="entry name" value="RESTRICTION ENDONUCLEASE DOMAIN-CONTAINING PROTEIN-RELATED"/>
    <property type="match status" value="1"/>
</dbReference>
<dbReference type="SUPFAM" id="SSF52980">
    <property type="entry name" value="Restriction endonuclease-like"/>
    <property type="match status" value="1"/>
</dbReference>
<dbReference type="InterPro" id="IPR012296">
    <property type="entry name" value="Nuclease_put_TT1808"/>
</dbReference>
<organism evidence="2 3">
    <name type="scientific">Methylomonas koyamae</name>
    <dbReference type="NCBI Taxonomy" id="702114"/>
    <lineage>
        <taxon>Bacteria</taxon>
        <taxon>Pseudomonadati</taxon>
        <taxon>Pseudomonadota</taxon>
        <taxon>Gammaproteobacteria</taxon>
        <taxon>Methylococcales</taxon>
        <taxon>Methylococcaceae</taxon>
        <taxon>Methylomonas</taxon>
    </lineage>
</organism>
<evidence type="ECO:0000313" key="2">
    <source>
        <dbReference type="EMBL" id="OAI12170.1"/>
    </source>
</evidence>
<dbReference type="InterPro" id="IPR008538">
    <property type="entry name" value="Uma2"/>
</dbReference>
<feature type="domain" description="Putative restriction endonuclease" evidence="1">
    <location>
        <begin position="13"/>
        <end position="171"/>
    </location>
</feature>
<reference evidence="2 3" key="1">
    <citation type="submission" date="2016-03" db="EMBL/GenBank/DDBJ databases">
        <authorList>
            <person name="Ploux O."/>
        </authorList>
    </citation>
    <scope>NUCLEOTIDE SEQUENCE [LARGE SCALE GENOMIC DNA]</scope>
    <source>
        <strain evidence="2 3">R-45378</strain>
    </source>
</reference>
<dbReference type="PANTHER" id="PTHR36558">
    <property type="entry name" value="GLR1098 PROTEIN"/>
    <property type="match status" value="1"/>
</dbReference>
<dbReference type="Gene3D" id="3.90.1570.10">
    <property type="entry name" value="tt1808, chain A"/>
    <property type="match status" value="1"/>
</dbReference>
<dbReference type="Pfam" id="PF05685">
    <property type="entry name" value="Uma2"/>
    <property type="match status" value="1"/>
</dbReference>
<dbReference type="RefSeq" id="WP_064042073.1">
    <property type="nucleotide sequence ID" value="NZ_LUUJ01000111.1"/>
</dbReference>
<dbReference type="InterPro" id="IPR011335">
    <property type="entry name" value="Restrct_endonuc-II-like"/>
</dbReference>
<name>A0A177N4V7_9GAMM</name>
<comment type="caution">
    <text evidence="2">The sequence shown here is derived from an EMBL/GenBank/DDBJ whole genome shotgun (WGS) entry which is preliminary data.</text>
</comment>
<sequence length="198" mass="22130">MALAEKLKLGSTDYLQGEETATVKHEYLDGEVWAMAGASDAHVSISMNLAFLLKQALKQLPCRPYISDMKVNVAAANAFFYPDVLVTCHPKDRENRLFKQYPVFIAEVLSPSTEAFDRGAKFAAYRQLDSLQSYWLIDSRTQAIDCFRRTTDNAWLLHSYTGPSDKLAVPELDLAVDFAEIYADVTLDAEPPLIETVG</sequence>
<dbReference type="EMBL" id="LUUJ01000111">
    <property type="protein sequence ID" value="OAI12170.1"/>
    <property type="molecule type" value="Genomic_DNA"/>
</dbReference>
<accession>A0A177N4V7</accession>
<dbReference type="Proteomes" id="UP000077857">
    <property type="component" value="Unassembled WGS sequence"/>
</dbReference>
<evidence type="ECO:0000313" key="3">
    <source>
        <dbReference type="Proteomes" id="UP000077857"/>
    </source>
</evidence>
<dbReference type="AlphaFoldDB" id="A0A177N4V7"/>
<protein>
    <recommendedName>
        <fullName evidence="1">Putative restriction endonuclease domain-containing protein</fullName>
    </recommendedName>
</protein>